<proteinExistence type="predicted"/>
<name>A0A285MVV7_9FLAO</name>
<dbReference type="Proteomes" id="UP000219048">
    <property type="component" value="Unassembled WGS sequence"/>
</dbReference>
<evidence type="ECO:0008006" key="3">
    <source>
        <dbReference type="Google" id="ProtNLM"/>
    </source>
</evidence>
<protein>
    <recommendedName>
        <fullName evidence="3">MlpB protein</fullName>
    </recommendedName>
</protein>
<sequence>MIKQVIIGCLALFSLMGCKTDSKKIETEIDGPLTAVADQKASMDPQEYRVGSQVPKDLVCMVNDAYMGKAQIPVPVNGKTYYGCCQMCVKTLNTHLQAREGIDLYSKRPVDKTEAYIVLMNEEGQVAYFESKESYMNFKKQR</sequence>
<reference evidence="2" key="1">
    <citation type="submission" date="2017-09" db="EMBL/GenBank/DDBJ databases">
        <authorList>
            <person name="Varghese N."/>
            <person name="Submissions S."/>
        </authorList>
    </citation>
    <scope>NUCLEOTIDE SEQUENCE [LARGE SCALE GENOMIC DNA]</scope>
    <source>
        <strain evidence="2">DSM 25885</strain>
    </source>
</reference>
<dbReference type="AlphaFoldDB" id="A0A285MVV7"/>
<accession>A0A285MVV7</accession>
<dbReference type="EMBL" id="OBEH01000005">
    <property type="protein sequence ID" value="SNZ01330.1"/>
    <property type="molecule type" value="Genomic_DNA"/>
</dbReference>
<evidence type="ECO:0000313" key="2">
    <source>
        <dbReference type="Proteomes" id="UP000219048"/>
    </source>
</evidence>
<dbReference type="PROSITE" id="PS51257">
    <property type="entry name" value="PROKAR_LIPOPROTEIN"/>
    <property type="match status" value="1"/>
</dbReference>
<organism evidence="1 2">
    <name type="scientific">Flagellimonas pacifica</name>
    <dbReference type="NCBI Taxonomy" id="1247520"/>
    <lineage>
        <taxon>Bacteria</taxon>
        <taxon>Pseudomonadati</taxon>
        <taxon>Bacteroidota</taxon>
        <taxon>Flavobacteriia</taxon>
        <taxon>Flavobacteriales</taxon>
        <taxon>Flavobacteriaceae</taxon>
        <taxon>Flagellimonas</taxon>
    </lineage>
</organism>
<evidence type="ECO:0000313" key="1">
    <source>
        <dbReference type="EMBL" id="SNZ01330.1"/>
    </source>
</evidence>
<gene>
    <name evidence="1" type="ORF">SAMN06265377_3168</name>
</gene>
<keyword evidence="2" id="KW-1185">Reference proteome</keyword>